<dbReference type="SUPFAM" id="SSF51419">
    <property type="entry name" value="PLP-binding barrel"/>
    <property type="match status" value="1"/>
</dbReference>
<dbReference type="InterPro" id="IPR029066">
    <property type="entry name" value="PLP-binding_barrel"/>
</dbReference>
<dbReference type="Gene3D" id="2.40.37.20">
    <property type="entry name" value="D-serine dehydratase-like domain"/>
    <property type="match status" value="1"/>
</dbReference>
<evidence type="ECO:0000256" key="1">
    <source>
        <dbReference type="ARBA" id="ARBA00005323"/>
    </source>
</evidence>
<dbReference type="InterPro" id="IPR026956">
    <property type="entry name" value="D-ser_dehydrat-like_dom"/>
</dbReference>
<keyword evidence="5" id="KW-1185">Reference proteome</keyword>
<feature type="domain" description="D-serine dehydratase-like" evidence="3">
    <location>
        <begin position="259"/>
        <end position="350"/>
    </location>
</feature>
<dbReference type="InterPro" id="IPR001608">
    <property type="entry name" value="Ala_racemase_N"/>
</dbReference>
<dbReference type="Pfam" id="PF01168">
    <property type="entry name" value="Ala_racemase_N"/>
    <property type="match status" value="1"/>
</dbReference>
<dbReference type="EMBL" id="JALHLF010000108">
    <property type="protein sequence ID" value="MCJ2184500.1"/>
    <property type="molecule type" value="Genomic_DNA"/>
</dbReference>
<dbReference type="PANTHER" id="PTHR28004:SF2">
    <property type="entry name" value="D-SERINE DEHYDRATASE"/>
    <property type="match status" value="1"/>
</dbReference>
<evidence type="ECO:0000259" key="3">
    <source>
        <dbReference type="SMART" id="SM01119"/>
    </source>
</evidence>
<comment type="similarity">
    <text evidence="1">Belongs to the DSD1 family.</text>
</comment>
<dbReference type="PANTHER" id="PTHR28004">
    <property type="entry name" value="ZGC:162816-RELATED"/>
    <property type="match status" value="1"/>
</dbReference>
<evidence type="ECO:0000313" key="5">
    <source>
        <dbReference type="Proteomes" id="UP001162881"/>
    </source>
</evidence>
<dbReference type="CDD" id="cd06819">
    <property type="entry name" value="PLPDE_III_LS_D-TA"/>
    <property type="match status" value="1"/>
</dbReference>
<dbReference type="Gene3D" id="3.20.20.10">
    <property type="entry name" value="Alanine racemase"/>
    <property type="match status" value="1"/>
</dbReference>
<organism evidence="4 5">
    <name type="scientific">Novosphingobium organovorum</name>
    <dbReference type="NCBI Taxonomy" id="2930092"/>
    <lineage>
        <taxon>Bacteria</taxon>
        <taxon>Pseudomonadati</taxon>
        <taxon>Pseudomonadota</taxon>
        <taxon>Alphaproteobacteria</taxon>
        <taxon>Sphingomonadales</taxon>
        <taxon>Sphingomonadaceae</taxon>
        <taxon>Novosphingobium</taxon>
    </lineage>
</organism>
<proteinExistence type="inferred from homology"/>
<accession>A0ABT0BHV2</accession>
<dbReference type="InterPro" id="IPR051466">
    <property type="entry name" value="D-amino_acid_metab_enzyme"/>
</dbReference>
<reference evidence="4" key="1">
    <citation type="submission" date="2022-03" db="EMBL/GenBank/DDBJ databases">
        <title>Identification of a novel bacterium isolated from mangrove sediments.</title>
        <authorList>
            <person name="Pan X."/>
        </authorList>
    </citation>
    <scope>NUCLEOTIDE SEQUENCE</scope>
    <source>
        <strain evidence="4">B1949</strain>
    </source>
</reference>
<evidence type="ECO:0000256" key="2">
    <source>
        <dbReference type="ARBA" id="ARBA00023239"/>
    </source>
</evidence>
<keyword evidence="2" id="KW-0456">Lyase</keyword>
<dbReference type="RefSeq" id="WP_244023391.1">
    <property type="nucleotide sequence ID" value="NZ_JALHLF010000108.1"/>
</dbReference>
<gene>
    <name evidence="4" type="ORF">MTR62_17645</name>
</gene>
<dbReference type="Proteomes" id="UP001162881">
    <property type="component" value="Unassembled WGS sequence"/>
</dbReference>
<evidence type="ECO:0000313" key="4">
    <source>
        <dbReference type="EMBL" id="MCJ2184500.1"/>
    </source>
</evidence>
<dbReference type="SMART" id="SM01119">
    <property type="entry name" value="D-ser_dehydrat"/>
    <property type="match status" value="1"/>
</dbReference>
<dbReference type="Pfam" id="PF14031">
    <property type="entry name" value="D-ser_dehydrat"/>
    <property type="match status" value="1"/>
</dbReference>
<sequence length="367" mass="37756">MPCPPLATPALLLDLDRFERNLARMAAHAHAAGVALRPHAKTHKCAEIARAQIAAGAVGLCCAKLGEAEALADAGLDGLLVTSPQVTPDAFARLIALSARAAGTRAVCDDPRIAKAMGAAAQAARAELAVLVDLDVGQGRSGCASVEDALALARRIAATPGLRLEGIQAYAGHAMHITGSAARRAELERVARRVAGLRDALTAIGLAPGIVTGGGTGSFGIDAGLGVFTELQVGSYVFMDREYDDIWTEAGESAPFEPALTLLATVTSANHPSHCTIDAGCKALATDAGLPRVIAGAPAGTRYAFFGDEQGRLIYPEGITRALAPGDRVVLQPAHCDPTVNLHDTLHAVRGGALAASWPITARGRCR</sequence>
<name>A0ABT0BHV2_9SPHN</name>
<protein>
    <submittedName>
        <fullName evidence="4">DSD1 family PLP-dependent enzyme</fullName>
    </submittedName>
</protein>
<dbReference type="InterPro" id="IPR042208">
    <property type="entry name" value="D-ser_dehydrat-like_sf"/>
</dbReference>
<comment type="caution">
    <text evidence="4">The sequence shown here is derived from an EMBL/GenBank/DDBJ whole genome shotgun (WGS) entry which is preliminary data.</text>
</comment>